<organism evidence="2 4">
    <name type="scientific">Cuscuta epithymum</name>
    <dbReference type="NCBI Taxonomy" id="186058"/>
    <lineage>
        <taxon>Eukaryota</taxon>
        <taxon>Viridiplantae</taxon>
        <taxon>Streptophyta</taxon>
        <taxon>Embryophyta</taxon>
        <taxon>Tracheophyta</taxon>
        <taxon>Spermatophyta</taxon>
        <taxon>Magnoliopsida</taxon>
        <taxon>eudicotyledons</taxon>
        <taxon>Gunneridae</taxon>
        <taxon>Pentapetalae</taxon>
        <taxon>asterids</taxon>
        <taxon>lamiids</taxon>
        <taxon>Solanales</taxon>
        <taxon>Convolvulaceae</taxon>
        <taxon>Cuscuteae</taxon>
        <taxon>Cuscuta</taxon>
        <taxon>Cuscuta subgen. Cuscuta</taxon>
    </lineage>
</organism>
<dbReference type="GO" id="GO:0004523">
    <property type="term" value="F:RNA-DNA hybrid ribonuclease activity"/>
    <property type="evidence" value="ECO:0007669"/>
    <property type="project" value="InterPro"/>
</dbReference>
<dbReference type="Gene3D" id="3.30.420.10">
    <property type="entry name" value="Ribonuclease H-like superfamily/Ribonuclease H"/>
    <property type="match status" value="1"/>
</dbReference>
<dbReference type="PANTHER" id="PTHR47723">
    <property type="entry name" value="OS05G0353850 PROTEIN"/>
    <property type="match status" value="1"/>
</dbReference>
<dbReference type="InterPro" id="IPR036397">
    <property type="entry name" value="RNaseH_sf"/>
</dbReference>
<sequence length="118" mass="13108">MAYTIPENNVVCHVDVAVDPQTGKAYFGAVICSITNDFIAAKNDPLRYTIDPHTAEAMAVKEALSWMKNEAWTNIRVEMDCLNGCNFLNVPTQDFSYAGAIISSCRSLARQFKKGLVW</sequence>
<gene>
    <name evidence="2" type="ORF">CEPIT_LOCUS3626</name>
    <name evidence="3" type="ORF">CEPIT_LOCUS38621</name>
</gene>
<dbReference type="InterPro" id="IPR002156">
    <property type="entry name" value="RNaseH_domain"/>
</dbReference>
<reference evidence="2" key="1">
    <citation type="submission" date="2022-07" db="EMBL/GenBank/DDBJ databases">
        <authorList>
            <person name="Macas J."/>
            <person name="Novak P."/>
            <person name="Neumann P."/>
        </authorList>
    </citation>
    <scope>NUCLEOTIDE SEQUENCE</scope>
</reference>
<evidence type="ECO:0000313" key="3">
    <source>
        <dbReference type="EMBL" id="CAH9140782.1"/>
    </source>
</evidence>
<evidence type="ECO:0000313" key="2">
    <source>
        <dbReference type="EMBL" id="CAH9070850.1"/>
    </source>
</evidence>
<evidence type="ECO:0000313" key="4">
    <source>
        <dbReference type="Proteomes" id="UP001152523"/>
    </source>
</evidence>
<dbReference type="EMBL" id="CAMAPF010000018">
    <property type="protein sequence ID" value="CAH9070850.1"/>
    <property type="molecule type" value="Genomic_DNA"/>
</dbReference>
<dbReference type="Proteomes" id="UP001152523">
    <property type="component" value="Unassembled WGS sequence"/>
</dbReference>
<dbReference type="AlphaFoldDB" id="A0AAV0CB89"/>
<proteinExistence type="predicted"/>
<dbReference type="PANTHER" id="PTHR47723:SF18">
    <property type="entry name" value="RNASE H TYPE-1 DOMAIN-CONTAINING PROTEIN"/>
    <property type="match status" value="1"/>
</dbReference>
<evidence type="ECO:0000259" key="1">
    <source>
        <dbReference type="Pfam" id="PF13456"/>
    </source>
</evidence>
<protein>
    <recommendedName>
        <fullName evidence="1">RNase H type-1 domain-containing protein</fullName>
    </recommendedName>
</protein>
<comment type="caution">
    <text evidence="2">The sequence shown here is derived from an EMBL/GenBank/DDBJ whole genome shotgun (WGS) entry which is preliminary data.</text>
</comment>
<dbReference type="GO" id="GO:0003676">
    <property type="term" value="F:nucleic acid binding"/>
    <property type="evidence" value="ECO:0007669"/>
    <property type="project" value="InterPro"/>
</dbReference>
<dbReference type="InterPro" id="IPR012337">
    <property type="entry name" value="RNaseH-like_sf"/>
</dbReference>
<keyword evidence="4" id="KW-1185">Reference proteome</keyword>
<dbReference type="EMBL" id="CAMAPF010001027">
    <property type="protein sequence ID" value="CAH9140782.1"/>
    <property type="molecule type" value="Genomic_DNA"/>
</dbReference>
<dbReference type="InterPro" id="IPR053151">
    <property type="entry name" value="RNase_H-like"/>
</dbReference>
<name>A0AAV0CB89_9ASTE</name>
<dbReference type="Pfam" id="PF13456">
    <property type="entry name" value="RVT_3"/>
    <property type="match status" value="1"/>
</dbReference>
<feature type="domain" description="RNase H type-1" evidence="1">
    <location>
        <begin position="14"/>
        <end position="114"/>
    </location>
</feature>
<dbReference type="SUPFAM" id="SSF53098">
    <property type="entry name" value="Ribonuclease H-like"/>
    <property type="match status" value="1"/>
</dbReference>
<accession>A0AAV0CB89</accession>